<evidence type="ECO:0000256" key="6">
    <source>
        <dbReference type="ARBA" id="ARBA00023136"/>
    </source>
</evidence>
<evidence type="ECO:0000313" key="9">
    <source>
        <dbReference type="Proteomes" id="UP000235916"/>
    </source>
</evidence>
<proteinExistence type="inferred from homology"/>
<dbReference type="OrthoDB" id="8778559at2"/>
<organism evidence="8 9">
    <name type="scientific">Kinneretia aquatilis</name>
    <dbReference type="NCBI Taxonomy" id="2070761"/>
    <lineage>
        <taxon>Bacteria</taxon>
        <taxon>Pseudomonadati</taxon>
        <taxon>Pseudomonadota</taxon>
        <taxon>Betaproteobacteria</taxon>
        <taxon>Burkholderiales</taxon>
        <taxon>Sphaerotilaceae</taxon>
        <taxon>Roseateles</taxon>
    </lineage>
</organism>
<evidence type="ECO:0000256" key="4">
    <source>
        <dbReference type="ARBA" id="ARBA00022692"/>
    </source>
</evidence>
<keyword evidence="4 7" id="KW-0812">Transmembrane</keyword>
<dbReference type="GO" id="GO:0005886">
    <property type="term" value="C:plasma membrane"/>
    <property type="evidence" value="ECO:0007669"/>
    <property type="project" value="UniProtKB-SubCell"/>
</dbReference>
<dbReference type="PANTHER" id="PTHR33452:SF1">
    <property type="entry name" value="INNER MEMBRANE PROTEIN YPHA-RELATED"/>
    <property type="match status" value="1"/>
</dbReference>
<dbReference type="InterPro" id="IPR051907">
    <property type="entry name" value="DoxX-like_oxidoreductase"/>
</dbReference>
<dbReference type="AlphaFoldDB" id="A0A2N8L2P5"/>
<dbReference type="Pfam" id="PF07681">
    <property type="entry name" value="DoxX"/>
    <property type="match status" value="1"/>
</dbReference>
<keyword evidence="5 7" id="KW-1133">Transmembrane helix</keyword>
<dbReference type="InterPro" id="IPR032808">
    <property type="entry name" value="DoxX"/>
</dbReference>
<comment type="caution">
    <text evidence="8">The sequence shown here is derived from an EMBL/GenBank/DDBJ whole genome shotgun (WGS) entry which is preliminary data.</text>
</comment>
<feature type="transmembrane region" description="Helical" evidence="7">
    <location>
        <begin position="114"/>
        <end position="131"/>
    </location>
</feature>
<sequence length="140" mass="15282">MSVQLPLLPVPSLRQALWVLRLGIPALFMAHAVTRIFNGTIPRFATYLSQFSFLPEPLLWVWLITATEIIAGCCLILGIAVRWAAAALAVIALGGIALIHMHRGWFVGEHGSGGVEYSVCLLLGLLVLAAADQERVWRAR</sequence>
<name>A0A2N8L2P5_9BURK</name>
<evidence type="ECO:0000256" key="2">
    <source>
        <dbReference type="ARBA" id="ARBA00006679"/>
    </source>
</evidence>
<comment type="subcellular location">
    <subcellularLocation>
        <location evidence="1">Cell membrane</location>
        <topology evidence="1">Multi-pass membrane protein</topology>
    </subcellularLocation>
</comment>
<feature type="transmembrane region" description="Helical" evidence="7">
    <location>
        <begin position="18"/>
        <end position="37"/>
    </location>
</feature>
<gene>
    <name evidence="8" type="ORF">C1O66_00770</name>
</gene>
<feature type="transmembrane region" description="Helical" evidence="7">
    <location>
        <begin position="84"/>
        <end position="102"/>
    </location>
</feature>
<feature type="transmembrane region" description="Helical" evidence="7">
    <location>
        <begin position="57"/>
        <end position="77"/>
    </location>
</feature>
<comment type="similarity">
    <text evidence="2">Belongs to the DoxX family.</text>
</comment>
<accession>A0A2N8L2P5</accession>
<keyword evidence="9" id="KW-1185">Reference proteome</keyword>
<evidence type="ECO:0000256" key="7">
    <source>
        <dbReference type="SAM" id="Phobius"/>
    </source>
</evidence>
<dbReference type="PANTHER" id="PTHR33452">
    <property type="entry name" value="OXIDOREDUCTASE CATD-RELATED"/>
    <property type="match status" value="1"/>
</dbReference>
<protein>
    <submittedName>
        <fullName evidence="8">DoxX family protein</fullName>
    </submittedName>
</protein>
<dbReference type="Proteomes" id="UP000235916">
    <property type="component" value="Unassembled WGS sequence"/>
</dbReference>
<evidence type="ECO:0000313" key="8">
    <source>
        <dbReference type="EMBL" id="PND39971.1"/>
    </source>
</evidence>
<dbReference type="RefSeq" id="WP_102766105.1">
    <property type="nucleotide sequence ID" value="NZ_POSP01000001.1"/>
</dbReference>
<dbReference type="EMBL" id="POSP01000001">
    <property type="protein sequence ID" value="PND39971.1"/>
    <property type="molecule type" value="Genomic_DNA"/>
</dbReference>
<evidence type="ECO:0000256" key="3">
    <source>
        <dbReference type="ARBA" id="ARBA00022475"/>
    </source>
</evidence>
<evidence type="ECO:0000256" key="5">
    <source>
        <dbReference type="ARBA" id="ARBA00022989"/>
    </source>
</evidence>
<keyword evidence="6 7" id="KW-0472">Membrane</keyword>
<keyword evidence="3" id="KW-1003">Cell membrane</keyword>
<reference evidence="8 9" key="1">
    <citation type="submission" date="2018-01" db="EMBL/GenBank/DDBJ databases">
        <title>Draft genome sequence of Paucibacter aquatile CR182 isolated from freshwater of the Nakdong River.</title>
        <authorList>
            <person name="Choi A."/>
            <person name="Chung E.J."/>
        </authorList>
    </citation>
    <scope>NUCLEOTIDE SEQUENCE [LARGE SCALE GENOMIC DNA]</scope>
    <source>
        <strain evidence="8 9">CR182</strain>
    </source>
</reference>
<evidence type="ECO:0000256" key="1">
    <source>
        <dbReference type="ARBA" id="ARBA00004651"/>
    </source>
</evidence>